<keyword evidence="4" id="KW-1185">Reference proteome</keyword>
<organism evidence="3 4">
    <name type="scientific">Marasmiellus scandens</name>
    <dbReference type="NCBI Taxonomy" id="2682957"/>
    <lineage>
        <taxon>Eukaryota</taxon>
        <taxon>Fungi</taxon>
        <taxon>Dikarya</taxon>
        <taxon>Basidiomycota</taxon>
        <taxon>Agaricomycotina</taxon>
        <taxon>Agaricomycetes</taxon>
        <taxon>Agaricomycetidae</taxon>
        <taxon>Agaricales</taxon>
        <taxon>Marasmiineae</taxon>
        <taxon>Omphalotaceae</taxon>
        <taxon>Marasmiellus</taxon>
    </lineage>
</organism>
<evidence type="ECO:0000313" key="4">
    <source>
        <dbReference type="Proteomes" id="UP001498398"/>
    </source>
</evidence>
<accession>A0ABR1IPV9</accession>
<evidence type="ECO:0000313" key="3">
    <source>
        <dbReference type="EMBL" id="KAK7436218.1"/>
    </source>
</evidence>
<feature type="region of interest" description="Disordered" evidence="1">
    <location>
        <begin position="177"/>
        <end position="216"/>
    </location>
</feature>
<evidence type="ECO:0000256" key="2">
    <source>
        <dbReference type="SAM" id="SignalP"/>
    </source>
</evidence>
<name>A0ABR1IPV9_9AGAR</name>
<proteinExistence type="predicted"/>
<dbReference type="EMBL" id="JBANRG010000097">
    <property type="protein sequence ID" value="KAK7436218.1"/>
    <property type="molecule type" value="Genomic_DNA"/>
</dbReference>
<feature type="chain" id="PRO_5047403470" description="Extracellular membrane protein CFEM domain-containing protein" evidence="2">
    <location>
        <begin position="23"/>
        <end position="238"/>
    </location>
</feature>
<gene>
    <name evidence="3" type="ORF">VKT23_019295</name>
</gene>
<protein>
    <recommendedName>
        <fullName evidence="5">Extracellular membrane protein CFEM domain-containing protein</fullName>
    </recommendedName>
</protein>
<keyword evidence="2" id="KW-0732">Signal</keyword>
<dbReference type="Proteomes" id="UP001498398">
    <property type="component" value="Unassembled WGS sequence"/>
</dbReference>
<comment type="caution">
    <text evidence="3">The sequence shown here is derived from an EMBL/GenBank/DDBJ whole genome shotgun (WGS) entry which is preliminary data.</text>
</comment>
<feature type="compositionally biased region" description="Low complexity" evidence="1">
    <location>
        <begin position="177"/>
        <end position="212"/>
    </location>
</feature>
<sequence length="238" mass="23749">MARSAVLLWLVGLVMVFNRVESRSVPVVGDVAVRQAPPLVQLVQVPRGCLDACTPIVNIIDLCATFTCLCTAQNEAMYRGCVDCIVARKPNATVIEQGQDAVNGFATTCNQNNQTIVTQTVSGFTGQVGSPSASGTSLASLPPPLSSSAPLFPTSSLRNATSITGLMTPLPTGSVSVSGSVTGSGVSSSATPTSPVSGSGSDTAAGASPSPTDSGASGLKGGLGFAGASVVLGMVLLF</sequence>
<evidence type="ECO:0000256" key="1">
    <source>
        <dbReference type="SAM" id="MobiDB-lite"/>
    </source>
</evidence>
<feature type="signal peptide" evidence="2">
    <location>
        <begin position="1"/>
        <end position="22"/>
    </location>
</feature>
<evidence type="ECO:0008006" key="5">
    <source>
        <dbReference type="Google" id="ProtNLM"/>
    </source>
</evidence>
<reference evidence="3 4" key="1">
    <citation type="submission" date="2024-01" db="EMBL/GenBank/DDBJ databases">
        <title>A draft genome for the cacao thread blight pathogen Marasmiellus scandens.</title>
        <authorList>
            <person name="Baruah I.K."/>
            <person name="Leung J."/>
            <person name="Bukari Y."/>
            <person name="Amoako-Attah I."/>
            <person name="Meinhardt L.W."/>
            <person name="Bailey B.A."/>
            <person name="Cohen S.P."/>
        </authorList>
    </citation>
    <scope>NUCLEOTIDE SEQUENCE [LARGE SCALE GENOMIC DNA]</scope>
    <source>
        <strain evidence="3 4">GH-19</strain>
    </source>
</reference>